<gene>
    <name evidence="1" type="ORF">DDW03_002510</name>
</gene>
<accession>A0AAE3EF10</accession>
<evidence type="ECO:0000313" key="1">
    <source>
        <dbReference type="EMBL" id="MCC5447263.1"/>
    </source>
</evidence>
<comment type="caution">
    <text evidence="1">The sequence shown here is derived from an EMBL/GenBank/DDBJ whole genome shotgun (WGS) entry which is preliminary data.</text>
</comment>
<reference evidence="1" key="3">
    <citation type="submission" date="2021-11" db="EMBL/GenBank/DDBJ databases">
        <authorList>
            <person name="Munson-Mcgee J."/>
            <person name="Field E."/>
            <person name="Bateson M."/>
            <person name="Rooney C."/>
            <person name="Stepanauskas R."/>
            <person name="Young M."/>
        </authorList>
    </citation>
    <scope>NUCLEOTIDE SEQUENCE</scope>
    <source>
        <strain evidence="1">SCGC AB-777_F03</strain>
    </source>
</reference>
<dbReference type="AlphaFoldDB" id="A0AAE3EF10"/>
<proteinExistence type="predicted"/>
<protein>
    <submittedName>
        <fullName evidence="1">Uncharacterized protein</fullName>
    </submittedName>
</protein>
<organism evidence="1 2">
    <name type="scientific">Nanobsidianus stetteri</name>
    <dbReference type="NCBI Taxonomy" id="1294122"/>
    <lineage>
        <taxon>Archaea</taxon>
        <taxon>Nanobdellota</taxon>
        <taxon>Candidatus Nanoarchaeia</taxon>
        <taxon>Nanoarchaeales</taxon>
        <taxon>Nanopusillaceae</taxon>
        <taxon>Candidatus Nanobsidianus</taxon>
    </lineage>
</organism>
<name>A0AAE3EF10_NANST</name>
<dbReference type="RefSeq" id="WP_228615487.1">
    <property type="nucleotide sequence ID" value="NZ_QEFP02000017.1"/>
</dbReference>
<reference evidence="1" key="1">
    <citation type="journal article" date="2015" name="Appl. Environ. Microbiol.">
        <title>Nanoarchaeota, Their Sulfolobales Host, and Nanoarchaeota Virus Distribution across Yellowstone National Park Hot Springs.</title>
        <authorList>
            <person name="Munson-McGee J.H."/>
            <person name="Field E.K."/>
            <person name="Bateson M."/>
            <person name="Rooney C."/>
            <person name="Stepanauskas R."/>
            <person name="Young M.J."/>
        </authorList>
    </citation>
    <scope>NUCLEOTIDE SEQUENCE</scope>
    <source>
        <strain evidence="1">SCGC AB-777_F03</strain>
    </source>
</reference>
<reference evidence="1" key="2">
    <citation type="submission" date="2017-05" db="EMBL/GenBank/DDBJ databases">
        <authorList>
            <person name="Munson-Mcgee J.H."/>
        </authorList>
    </citation>
    <scope>NUCLEOTIDE SEQUENCE</scope>
    <source>
        <strain evidence="1">SCGC AB-777_F03</strain>
    </source>
</reference>
<dbReference type="EMBL" id="QEFP02000017">
    <property type="protein sequence ID" value="MCC5447263.1"/>
    <property type="molecule type" value="Genomic_DNA"/>
</dbReference>
<sequence length="50" mass="5731">MIKINKMDMLIFGIIILLGILTYVLTHSKTLSIIPFIMGIFYLLESNESK</sequence>
<evidence type="ECO:0000313" key="2">
    <source>
        <dbReference type="Proteomes" id="UP000245509"/>
    </source>
</evidence>
<dbReference type="Proteomes" id="UP000245509">
    <property type="component" value="Unassembled WGS sequence"/>
</dbReference>